<evidence type="ECO:0000256" key="9">
    <source>
        <dbReference type="ARBA" id="ARBA00022833"/>
    </source>
</evidence>
<keyword evidence="9" id="KW-0862">Zinc</keyword>
<dbReference type="InterPro" id="IPR042097">
    <property type="entry name" value="Aminopeptidase_N-like_N_sf"/>
</dbReference>
<evidence type="ECO:0000256" key="5">
    <source>
        <dbReference type="ARBA" id="ARBA00015611"/>
    </source>
</evidence>
<reference evidence="17 18" key="1">
    <citation type="submission" date="2019-03" db="EMBL/GenBank/DDBJ databases">
        <title>Genomics of glacier-inhabiting Cryobacterium strains.</title>
        <authorList>
            <person name="Liu Q."/>
            <person name="Xin Y.-H."/>
        </authorList>
    </citation>
    <scope>NUCLEOTIDE SEQUENCE [LARGE SCALE GENOMIC DNA]</scope>
    <source>
        <strain evidence="17 18">MDB2-B</strain>
    </source>
</reference>
<feature type="domain" description="Peptidase M1 membrane alanine aminopeptidase" evidence="15">
    <location>
        <begin position="357"/>
        <end position="509"/>
    </location>
</feature>
<evidence type="ECO:0000256" key="11">
    <source>
        <dbReference type="ARBA" id="ARBA00029811"/>
    </source>
</evidence>
<dbReference type="EMBL" id="SOFG01000021">
    <property type="protein sequence ID" value="TFB84459.1"/>
    <property type="molecule type" value="Genomic_DNA"/>
</dbReference>
<evidence type="ECO:0000256" key="13">
    <source>
        <dbReference type="SAM" id="MobiDB-lite"/>
    </source>
</evidence>
<dbReference type="SUPFAM" id="SSF63737">
    <property type="entry name" value="Leukotriene A4 hydrolase N-terminal domain"/>
    <property type="match status" value="1"/>
</dbReference>
<feature type="chain" id="PRO_5045621065" description="Aminopeptidase N" evidence="14">
    <location>
        <begin position="43"/>
        <end position="549"/>
    </location>
</feature>
<dbReference type="PANTHER" id="PTHR11533">
    <property type="entry name" value="PROTEASE M1 ZINC METALLOPROTEASE"/>
    <property type="match status" value="1"/>
</dbReference>
<dbReference type="Proteomes" id="UP000297608">
    <property type="component" value="Unassembled WGS sequence"/>
</dbReference>
<feature type="region of interest" description="Disordered" evidence="13">
    <location>
        <begin position="517"/>
        <end position="549"/>
    </location>
</feature>
<proteinExistence type="inferred from homology"/>
<evidence type="ECO:0000256" key="6">
    <source>
        <dbReference type="ARBA" id="ARBA00022670"/>
    </source>
</evidence>
<comment type="cofactor">
    <cofactor evidence="2">
        <name>Zn(2+)</name>
        <dbReference type="ChEBI" id="CHEBI:29105"/>
    </cofactor>
</comment>
<evidence type="ECO:0000313" key="17">
    <source>
        <dbReference type="EMBL" id="TFB84459.1"/>
    </source>
</evidence>
<name>A0ABY2IBV8_9MICO</name>
<gene>
    <name evidence="17" type="ORF">E3O44_15370</name>
</gene>
<dbReference type="InterPro" id="IPR014782">
    <property type="entry name" value="Peptidase_M1_dom"/>
</dbReference>
<evidence type="ECO:0000313" key="18">
    <source>
        <dbReference type="Proteomes" id="UP000297608"/>
    </source>
</evidence>
<dbReference type="Pfam" id="PF01433">
    <property type="entry name" value="Peptidase_M1"/>
    <property type="match status" value="1"/>
</dbReference>
<evidence type="ECO:0000256" key="14">
    <source>
        <dbReference type="SAM" id="SignalP"/>
    </source>
</evidence>
<organism evidence="17 18">
    <name type="scientific">Cryobacterium algoricola</name>
    <dbReference type="NCBI Taxonomy" id="1259183"/>
    <lineage>
        <taxon>Bacteria</taxon>
        <taxon>Bacillati</taxon>
        <taxon>Actinomycetota</taxon>
        <taxon>Actinomycetes</taxon>
        <taxon>Micrococcales</taxon>
        <taxon>Microbacteriaceae</taxon>
        <taxon>Cryobacterium</taxon>
    </lineage>
</organism>
<evidence type="ECO:0000259" key="15">
    <source>
        <dbReference type="Pfam" id="PF01433"/>
    </source>
</evidence>
<feature type="signal peptide" evidence="14">
    <location>
        <begin position="1"/>
        <end position="42"/>
    </location>
</feature>
<dbReference type="SUPFAM" id="SSF55486">
    <property type="entry name" value="Metalloproteases ('zincins'), catalytic domain"/>
    <property type="match status" value="1"/>
</dbReference>
<comment type="catalytic activity">
    <reaction evidence="1">
        <text>Release of an N-terminal amino acid, Xaa-|-Yaa- from a peptide, amide or arylamide. Xaa is preferably Ala, but may be most amino acids including Pro (slow action). When a terminal hydrophobic residue is followed by a prolyl residue, the two may be released as an intact Xaa-Pro dipeptide.</text>
        <dbReference type="EC" id="3.4.11.2"/>
    </reaction>
</comment>
<evidence type="ECO:0000256" key="8">
    <source>
        <dbReference type="ARBA" id="ARBA00022801"/>
    </source>
</evidence>
<keyword evidence="8" id="KW-0378">Hydrolase</keyword>
<keyword evidence="7" id="KW-0479">Metal-binding</keyword>
<dbReference type="Gene3D" id="2.60.40.1730">
    <property type="entry name" value="tricorn interacting facor f3 domain"/>
    <property type="match status" value="1"/>
</dbReference>
<evidence type="ECO:0000256" key="1">
    <source>
        <dbReference type="ARBA" id="ARBA00000098"/>
    </source>
</evidence>
<dbReference type="Pfam" id="PF17900">
    <property type="entry name" value="Peptidase_M1_N"/>
    <property type="match status" value="1"/>
</dbReference>
<dbReference type="InterPro" id="IPR027268">
    <property type="entry name" value="Peptidase_M4/M1_CTD_sf"/>
</dbReference>
<dbReference type="PRINTS" id="PR00756">
    <property type="entry name" value="ALADIPTASE"/>
</dbReference>
<comment type="similarity">
    <text evidence="3">Belongs to the peptidase M1 family.</text>
</comment>
<keyword evidence="10" id="KW-0482">Metalloprotease</keyword>
<dbReference type="Gene3D" id="1.10.390.10">
    <property type="entry name" value="Neutral Protease Domain 2"/>
    <property type="match status" value="1"/>
</dbReference>
<dbReference type="InterPro" id="IPR045357">
    <property type="entry name" value="Aminopeptidase_N-like_N"/>
</dbReference>
<comment type="caution">
    <text evidence="17">The sequence shown here is derived from an EMBL/GenBank/DDBJ whole genome shotgun (WGS) entry which is preliminary data.</text>
</comment>
<keyword evidence="14" id="KW-0732">Signal</keyword>
<evidence type="ECO:0000256" key="10">
    <source>
        <dbReference type="ARBA" id="ARBA00023049"/>
    </source>
</evidence>
<evidence type="ECO:0000256" key="7">
    <source>
        <dbReference type="ARBA" id="ARBA00022723"/>
    </source>
</evidence>
<keyword evidence="18" id="KW-1185">Reference proteome</keyword>
<feature type="domain" description="Aminopeptidase N-like N-terminal" evidence="16">
    <location>
        <begin position="84"/>
        <end position="278"/>
    </location>
</feature>
<accession>A0ABY2IBV8</accession>
<evidence type="ECO:0000259" key="16">
    <source>
        <dbReference type="Pfam" id="PF17900"/>
    </source>
</evidence>
<evidence type="ECO:0000256" key="4">
    <source>
        <dbReference type="ARBA" id="ARBA00012564"/>
    </source>
</evidence>
<keyword evidence="6" id="KW-0645">Protease</keyword>
<evidence type="ECO:0000256" key="2">
    <source>
        <dbReference type="ARBA" id="ARBA00001947"/>
    </source>
</evidence>
<sequence>MRPWFAHQRRCSVQSFTRFHTAAVAGLSVLALTAFGTGSAAALGTHASTARANSAASAAYTVGAPGSGDPYFPYDGNGGYDVLHYDLALRYAPPTDPAALVGKLSGIATITLRAKQNLQSLNFDLRGLDVTSVRVDGKAAAHGKSPGNGSAEWSQKQDDANRFWELTVGLLPKLREGKSTTIIIEYGGNTGRPLDTTGALYGWVTTADGAMVVNEPDGASTWYPVNDDPQDKATYSFHITVPEGKTAVANGLADGRPRTKAGWTTWSWEATDPMSSYLATATVGDFTLANDKGPHGLPIVNAIDAGVTGPALAETKASLALQPQMIAFLEGTFGRYPFESFGAIVDDDSVDYALETQTRPVYSQVADEATVVHELGHQWFGDSVTPSDWKDIWLNEGWATYIEWLWAEHQGTATIPAQFADAVSYLDANDGWTLNIADPGRDELFAAPVYLRGAAALHALRTEVGDKAFFAGARLWLNRYKNSTATTADFEAVMEKTSGRSLTTFFDEWLRQGVRPATPQLQAELPAGPSNATQGPAASDPNAGHREAR</sequence>
<dbReference type="InterPro" id="IPR001930">
    <property type="entry name" value="Peptidase_M1"/>
</dbReference>
<evidence type="ECO:0000256" key="12">
    <source>
        <dbReference type="ARBA" id="ARBA00031533"/>
    </source>
</evidence>
<dbReference type="InterPro" id="IPR050344">
    <property type="entry name" value="Peptidase_M1_aminopeptidases"/>
</dbReference>
<dbReference type="PANTHER" id="PTHR11533:SF297">
    <property type="entry name" value="AMINOPEPTIDASE N"/>
    <property type="match status" value="1"/>
</dbReference>
<dbReference type="CDD" id="cd09603">
    <property type="entry name" value="M1_APN_like"/>
    <property type="match status" value="1"/>
</dbReference>
<protein>
    <recommendedName>
        <fullName evidence="5">Aminopeptidase N</fullName>
        <ecNumber evidence="4">3.4.11.2</ecNumber>
    </recommendedName>
    <alternativeName>
        <fullName evidence="11">Alanine aminopeptidase</fullName>
    </alternativeName>
    <alternativeName>
        <fullName evidence="12">Lysyl aminopeptidase</fullName>
    </alternativeName>
</protein>
<dbReference type="EC" id="3.4.11.2" evidence="4"/>
<evidence type="ECO:0000256" key="3">
    <source>
        <dbReference type="ARBA" id="ARBA00010136"/>
    </source>
</evidence>